<reference evidence="2" key="1">
    <citation type="submission" date="2022-11" db="UniProtKB">
        <authorList>
            <consortium name="WormBaseParasite"/>
        </authorList>
    </citation>
    <scope>IDENTIFICATION</scope>
</reference>
<dbReference type="WBParaSite" id="PDA_v2.g3248.t1">
    <property type="protein sequence ID" value="PDA_v2.g3248.t1"/>
    <property type="gene ID" value="PDA_v2.g3248"/>
</dbReference>
<proteinExistence type="predicted"/>
<dbReference type="Proteomes" id="UP000887578">
    <property type="component" value="Unplaced"/>
</dbReference>
<accession>A0A914QIE9</accession>
<dbReference type="AlphaFoldDB" id="A0A914QIE9"/>
<name>A0A914QIE9_9BILA</name>
<evidence type="ECO:0000313" key="1">
    <source>
        <dbReference type="Proteomes" id="UP000887578"/>
    </source>
</evidence>
<protein>
    <submittedName>
        <fullName evidence="2">Uncharacterized protein</fullName>
    </submittedName>
</protein>
<keyword evidence="1" id="KW-1185">Reference proteome</keyword>
<organism evidence="1 2">
    <name type="scientific">Panagrolaimus davidi</name>
    <dbReference type="NCBI Taxonomy" id="227884"/>
    <lineage>
        <taxon>Eukaryota</taxon>
        <taxon>Metazoa</taxon>
        <taxon>Ecdysozoa</taxon>
        <taxon>Nematoda</taxon>
        <taxon>Chromadorea</taxon>
        <taxon>Rhabditida</taxon>
        <taxon>Tylenchina</taxon>
        <taxon>Panagrolaimomorpha</taxon>
        <taxon>Panagrolaimoidea</taxon>
        <taxon>Panagrolaimidae</taxon>
        <taxon>Panagrolaimus</taxon>
    </lineage>
</organism>
<evidence type="ECO:0000313" key="2">
    <source>
        <dbReference type="WBParaSite" id="PDA_v2.g3248.t1"/>
    </source>
</evidence>
<sequence length="397" mass="46963">MEKFYEQYVLFGPKPVTFKIKKNFEKNLPLLKEFKDAGDDDKKWLKCIKKMDKKTFVIANIELRLENTTSCTNKAIWKYYIEYLRDKNPILMLEVYLLYCRFFISDNEMVKKYRNEIERIEKLQAVSIFWIDTIEWELEFGDLKTANILLSKITENESVIPKITTKAYFAYVLNEYKRKESINRKRLCEESSDNNEHCGIPLKRLRFEKPEPCYFKESKFYQSFSIPTFMAKYITNNASSSLLLKLHQSSKYFFSTLPIPVCHRLFIHKSVKARYIQQSVFTPDPKMNFSGDKKLCLSNSLLFCSHGIQTNFSKFLSKFSKCYAIHISLCHLTITEKELEFLVKSGNVKYFECRNLRVLDENQVDLQVSEIRTFIESFGNKLENISVHNYASCDNSF</sequence>